<dbReference type="PANTHER" id="PTHR46690">
    <property type="entry name" value="CYTOCHROME C OXIDASE ASSEMBLY FACTOR 6 HOMOLOG"/>
    <property type="match status" value="1"/>
</dbReference>
<evidence type="ECO:0008006" key="7">
    <source>
        <dbReference type="Google" id="ProtNLM"/>
    </source>
</evidence>
<dbReference type="Proteomes" id="UP000663845">
    <property type="component" value="Unassembled WGS sequence"/>
</dbReference>
<dbReference type="InterPro" id="IPR042289">
    <property type="entry name" value="COA6"/>
</dbReference>
<dbReference type="PANTHER" id="PTHR46690:SF1">
    <property type="entry name" value="CYTOCHROME C OXIDASE ASSEMBLY FACTOR 6 HOMOLOG"/>
    <property type="match status" value="1"/>
</dbReference>
<dbReference type="EMBL" id="CAJNOG010000207">
    <property type="protein sequence ID" value="CAF1075719.1"/>
    <property type="molecule type" value="Genomic_DNA"/>
</dbReference>
<sequence>MSVIDKAYREKCWSVRDDYWKCLDMNKEEKEKCLQLRQLFESSCPATWVVHFDQKHEYDIFKRQLALGQVETDKLKSIKQQPKS</sequence>
<dbReference type="Proteomes" id="UP000663844">
    <property type="component" value="Unassembled WGS sequence"/>
</dbReference>
<evidence type="ECO:0000313" key="6">
    <source>
        <dbReference type="Proteomes" id="UP000663845"/>
    </source>
</evidence>
<accession>A0A814M7L6</accession>
<protein>
    <recommendedName>
        <fullName evidence="7">Cytochrome c oxidase assembly factor 6 homolog</fullName>
    </recommendedName>
</protein>
<evidence type="ECO:0000313" key="4">
    <source>
        <dbReference type="EMBL" id="CAF1075719.1"/>
    </source>
</evidence>
<reference evidence="4" key="1">
    <citation type="submission" date="2021-02" db="EMBL/GenBank/DDBJ databases">
        <authorList>
            <person name="Nowell W R."/>
        </authorList>
    </citation>
    <scope>NUCLEOTIDE SEQUENCE</scope>
</reference>
<keyword evidence="3" id="KW-1015">Disulfide bond</keyword>
<evidence type="ECO:0000313" key="5">
    <source>
        <dbReference type="EMBL" id="CAF3578429.1"/>
    </source>
</evidence>
<dbReference type="Gene3D" id="1.10.10.140">
    <property type="entry name" value="Cytochrome c oxidase, subunit VIb"/>
    <property type="match status" value="1"/>
</dbReference>
<dbReference type="PROSITE" id="PS51808">
    <property type="entry name" value="CHCH"/>
    <property type="match status" value="1"/>
</dbReference>
<name>A0A814M7L6_9BILA</name>
<gene>
    <name evidence="4" type="ORF">JYZ213_LOCUS20010</name>
    <name evidence="5" type="ORF">OXD698_LOCUS5280</name>
</gene>
<evidence type="ECO:0000256" key="3">
    <source>
        <dbReference type="ARBA" id="ARBA00023157"/>
    </source>
</evidence>
<dbReference type="InterPro" id="IPR048280">
    <property type="entry name" value="COX6B-like"/>
</dbReference>
<dbReference type="InterPro" id="IPR036549">
    <property type="entry name" value="CX6/COA6-like_sf"/>
</dbReference>
<dbReference type="SUPFAM" id="SSF47694">
    <property type="entry name" value="Cytochrome c oxidase subunit h"/>
    <property type="match status" value="1"/>
</dbReference>
<keyword evidence="2" id="KW-0496">Mitochondrion</keyword>
<comment type="caution">
    <text evidence="4">The sequence shown here is derived from an EMBL/GenBank/DDBJ whole genome shotgun (WGS) entry which is preliminary data.</text>
</comment>
<dbReference type="Pfam" id="PF02297">
    <property type="entry name" value="COX6B"/>
    <property type="match status" value="1"/>
</dbReference>
<proteinExistence type="predicted"/>
<evidence type="ECO:0000256" key="2">
    <source>
        <dbReference type="ARBA" id="ARBA00023128"/>
    </source>
</evidence>
<dbReference type="AlphaFoldDB" id="A0A814M7L6"/>
<comment type="subcellular location">
    <subcellularLocation>
        <location evidence="1">Mitochondrion</location>
    </subcellularLocation>
</comment>
<dbReference type="EMBL" id="CAJOAZ010000212">
    <property type="protein sequence ID" value="CAF3578429.1"/>
    <property type="molecule type" value="Genomic_DNA"/>
</dbReference>
<evidence type="ECO:0000256" key="1">
    <source>
        <dbReference type="ARBA" id="ARBA00004173"/>
    </source>
</evidence>
<dbReference type="GO" id="GO:0008535">
    <property type="term" value="P:respiratory chain complex IV assembly"/>
    <property type="evidence" value="ECO:0007669"/>
    <property type="project" value="InterPro"/>
</dbReference>
<dbReference type="GO" id="GO:0005739">
    <property type="term" value="C:mitochondrion"/>
    <property type="evidence" value="ECO:0007669"/>
    <property type="project" value="UniProtKB-SubCell"/>
</dbReference>
<organism evidence="4 6">
    <name type="scientific">Adineta steineri</name>
    <dbReference type="NCBI Taxonomy" id="433720"/>
    <lineage>
        <taxon>Eukaryota</taxon>
        <taxon>Metazoa</taxon>
        <taxon>Spiralia</taxon>
        <taxon>Gnathifera</taxon>
        <taxon>Rotifera</taxon>
        <taxon>Eurotatoria</taxon>
        <taxon>Bdelloidea</taxon>
        <taxon>Adinetida</taxon>
        <taxon>Adinetidae</taxon>
        <taxon>Adineta</taxon>
    </lineage>
</organism>
<dbReference type="GO" id="GO:0042775">
    <property type="term" value="P:mitochondrial ATP synthesis coupled electron transport"/>
    <property type="evidence" value="ECO:0007669"/>
    <property type="project" value="TreeGrafter"/>
</dbReference>